<organism evidence="1 2">
    <name type="scientific">Glossina brevipalpis</name>
    <dbReference type="NCBI Taxonomy" id="37001"/>
    <lineage>
        <taxon>Eukaryota</taxon>
        <taxon>Metazoa</taxon>
        <taxon>Ecdysozoa</taxon>
        <taxon>Arthropoda</taxon>
        <taxon>Hexapoda</taxon>
        <taxon>Insecta</taxon>
        <taxon>Pterygota</taxon>
        <taxon>Neoptera</taxon>
        <taxon>Endopterygota</taxon>
        <taxon>Diptera</taxon>
        <taxon>Brachycera</taxon>
        <taxon>Muscomorpha</taxon>
        <taxon>Hippoboscoidea</taxon>
        <taxon>Glossinidae</taxon>
        <taxon>Glossina</taxon>
    </lineage>
</organism>
<reference evidence="1" key="2">
    <citation type="submission" date="2020-05" db="UniProtKB">
        <authorList>
            <consortium name="EnsemblMetazoa"/>
        </authorList>
    </citation>
    <scope>IDENTIFICATION</scope>
    <source>
        <strain evidence="1">IAEA</strain>
    </source>
</reference>
<dbReference type="Proteomes" id="UP000091820">
    <property type="component" value="Unassembled WGS sequence"/>
</dbReference>
<accession>A0A1A9W0Q0</accession>
<evidence type="ECO:0000313" key="1">
    <source>
        <dbReference type="EnsemblMetazoa" id="GBRI002155-PA"/>
    </source>
</evidence>
<dbReference type="VEuPathDB" id="VectorBase:GBRI002155"/>
<protein>
    <submittedName>
        <fullName evidence="1">Uncharacterized protein</fullName>
    </submittedName>
</protein>
<dbReference type="EnsemblMetazoa" id="GBRI002155-RA">
    <property type="protein sequence ID" value="GBRI002155-PA"/>
    <property type="gene ID" value="GBRI002155"/>
</dbReference>
<sequence length="176" mass="20164">MISTAVKEKDYHESDFLTPVRYLESPKVQSITSDSNLNACRARLDSIMKTIQDDFSKWLLAERRGLALCNAIETIKTRTLVAVTASENDKVDSTLYPNDLASHCHKLSLIVCIFQDIVANAKNFLKQIKSLSKLQGSSQKILFRSWSLNQFIDFLTELTQRYEEEYQIKKHTMGKP</sequence>
<reference evidence="2" key="1">
    <citation type="submission" date="2014-03" db="EMBL/GenBank/DDBJ databases">
        <authorList>
            <person name="Aksoy S."/>
            <person name="Warren W."/>
            <person name="Wilson R.K."/>
        </authorList>
    </citation>
    <scope>NUCLEOTIDE SEQUENCE [LARGE SCALE GENOMIC DNA]</scope>
    <source>
        <strain evidence="2">IAEA</strain>
    </source>
</reference>
<dbReference type="STRING" id="37001.A0A1A9W0Q0"/>
<keyword evidence="2" id="KW-1185">Reference proteome</keyword>
<dbReference type="AlphaFoldDB" id="A0A1A9W0Q0"/>
<proteinExistence type="predicted"/>
<name>A0A1A9W0Q0_9MUSC</name>
<evidence type="ECO:0000313" key="2">
    <source>
        <dbReference type="Proteomes" id="UP000091820"/>
    </source>
</evidence>